<keyword evidence="2" id="KW-0472">Membrane</keyword>
<dbReference type="OrthoDB" id="413313at2759"/>
<accession>A0A9J6C8B2</accession>
<dbReference type="InterPro" id="IPR004245">
    <property type="entry name" value="DUF229"/>
</dbReference>
<keyword evidence="4" id="KW-1185">Reference proteome</keyword>
<dbReference type="InterPro" id="IPR017850">
    <property type="entry name" value="Alkaline_phosphatase_core_sf"/>
</dbReference>
<evidence type="ECO:0000313" key="4">
    <source>
        <dbReference type="Proteomes" id="UP001107558"/>
    </source>
</evidence>
<keyword evidence="2" id="KW-1133">Transmembrane helix</keyword>
<keyword evidence="2" id="KW-0812">Transmembrane</keyword>
<feature type="region of interest" description="Disordered" evidence="1">
    <location>
        <begin position="93"/>
        <end position="113"/>
    </location>
</feature>
<organism evidence="3 4">
    <name type="scientific">Polypedilum vanderplanki</name>
    <name type="common">Sleeping chironomid midge</name>
    <dbReference type="NCBI Taxonomy" id="319348"/>
    <lineage>
        <taxon>Eukaryota</taxon>
        <taxon>Metazoa</taxon>
        <taxon>Ecdysozoa</taxon>
        <taxon>Arthropoda</taxon>
        <taxon>Hexapoda</taxon>
        <taxon>Insecta</taxon>
        <taxon>Pterygota</taxon>
        <taxon>Neoptera</taxon>
        <taxon>Endopterygota</taxon>
        <taxon>Diptera</taxon>
        <taxon>Nematocera</taxon>
        <taxon>Chironomoidea</taxon>
        <taxon>Chironomidae</taxon>
        <taxon>Chironominae</taxon>
        <taxon>Polypedilum</taxon>
        <taxon>Polypedilum</taxon>
    </lineage>
</organism>
<evidence type="ECO:0000313" key="3">
    <source>
        <dbReference type="EMBL" id="KAG5678027.1"/>
    </source>
</evidence>
<dbReference type="AlphaFoldDB" id="A0A9J6C8B2"/>
<dbReference type="EMBL" id="JADBJN010000002">
    <property type="protein sequence ID" value="KAG5678027.1"/>
    <property type="molecule type" value="Genomic_DNA"/>
</dbReference>
<evidence type="ECO:0000256" key="1">
    <source>
        <dbReference type="SAM" id="MobiDB-lite"/>
    </source>
</evidence>
<dbReference type="Proteomes" id="UP001107558">
    <property type="component" value="Chromosome 2"/>
</dbReference>
<protein>
    <submittedName>
        <fullName evidence="3">Uncharacterized protein</fullName>
    </submittedName>
</protein>
<name>A0A9J6C8B2_POLVA</name>
<dbReference type="PANTHER" id="PTHR10974">
    <property type="entry name" value="FI08016P-RELATED"/>
    <property type="match status" value="1"/>
</dbReference>
<proteinExistence type="predicted"/>
<evidence type="ECO:0000256" key="2">
    <source>
        <dbReference type="SAM" id="Phobius"/>
    </source>
</evidence>
<reference evidence="3" key="1">
    <citation type="submission" date="2021-03" db="EMBL/GenBank/DDBJ databases">
        <title>Chromosome level genome of the anhydrobiotic midge Polypedilum vanderplanki.</title>
        <authorList>
            <person name="Yoshida Y."/>
            <person name="Kikawada T."/>
            <person name="Gusev O."/>
        </authorList>
    </citation>
    <scope>NUCLEOTIDE SEQUENCE</scope>
    <source>
        <strain evidence="3">NIAS01</strain>
        <tissue evidence="3">Whole body or cell culture</tissue>
    </source>
</reference>
<feature type="compositionally biased region" description="Basic and acidic residues" evidence="1">
    <location>
        <begin position="93"/>
        <end position="103"/>
    </location>
</feature>
<gene>
    <name evidence="3" type="ORF">PVAND_007734</name>
</gene>
<comment type="caution">
    <text evidence="3">The sequence shown here is derived from an EMBL/GenBank/DDBJ whole genome shotgun (WGS) entry which is preliminary data.</text>
</comment>
<feature type="transmembrane region" description="Helical" evidence="2">
    <location>
        <begin position="60"/>
        <end position="77"/>
    </location>
</feature>
<dbReference type="SUPFAM" id="SSF53649">
    <property type="entry name" value="Alkaline phosphatase-like"/>
    <property type="match status" value="1"/>
</dbReference>
<dbReference type="Pfam" id="PF02995">
    <property type="entry name" value="DUF229"/>
    <property type="match status" value="1"/>
</dbReference>
<dbReference type="FunFam" id="3.40.720.10:FF:000017">
    <property type="entry name" value="Predicted protein"/>
    <property type="match status" value="1"/>
</dbReference>
<dbReference type="GO" id="GO:0005615">
    <property type="term" value="C:extracellular space"/>
    <property type="evidence" value="ECO:0007669"/>
    <property type="project" value="TreeGrafter"/>
</dbReference>
<sequence>MARNHNNNFLASDLEPLIDVHTSRIAKNNRWRINRKVKIPGLGLKRRGDLKGYQEKCGRIRLLAILGAFCFLLIYLSNLKPYQHMVVRIPEDDKSLPGPKDHNNTSSKNNSVPPGYLVYSPQCKMLSLDPLSSDVMRLFSKEEFEPCSKKNPLTSIEQNFEKDTAKLIYHRGLKSKYLSSDQNQIDCCFQEITRGGSNTTADDKYNLSKCVYFDQSIELAPSIEFILIQCKGYHSKDKDKKKAKTIYYNAHAIVRRKLQMQKIFDNFNTLYPNERPLSVLMLGIDSVSRLNLIRAMPNTAQHLYDTGWFELKGYNKIDDNTFPNLMAILVGFNQTYAYDQCNPKAVGTLDKCPFVWKSFENAGYVTGYAEDEAKIGTFNYHKYGFLSQPSTHYFRPFALAAEKYLKIKYKSSLKFCLGFQNYADFIYQYALDFATAYKNDPFFGLFWTNTFSHNELSDPSSMDEKIKLYIEELDNRGILKTSAVIFFSDHGLRFGPVRQLLTGWLEERLPFIFIWLPQWFKDKYPDIVQNLKINRNRLSNPYDLHMTLKHILELSGRVDPQPPALSCTECQSIFKELPWNRSCSEAQIEQHWCTCTAYSSIDKKDNLVKQAVKYVINYINIELEKNARMPNSTKPLCAKLKLKSIISSKKSSQSEEVETKDFLVSYLLIFDVSPSNAKFESTVTYNIKKDKFEVTGSISRLNEYSTQSACVNTDYLKKYCYCSKNKKGWI</sequence>
<dbReference type="Gene3D" id="3.40.720.10">
    <property type="entry name" value="Alkaline Phosphatase, subunit A"/>
    <property type="match status" value="1"/>
</dbReference>
<dbReference type="CDD" id="cd16021">
    <property type="entry name" value="ALP_like"/>
    <property type="match status" value="1"/>
</dbReference>
<dbReference type="PANTHER" id="PTHR10974:SF9">
    <property type="entry name" value="DUF229 DOMAIN CONTAINING PROTEIN-RELATED"/>
    <property type="match status" value="1"/>
</dbReference>